<reference evidence="5" key="1">
    <citation type="journal article" date="2023" name="Mol. Phylogenet. Evol.">
        <title>Genome-scale phylogeny and comparative genomics of the fungal order Sordariales.</title>
        <authorList>
            <person name="Hensen N."/>
            <person name="Bonometti L."/>
            <person name="Westerberg I."/>
            <person name="Brannstrom I.O."/>
            <person name="Guillou S."/>
            <person name="Cros-Aarteil S."/>
            <person name="Calhoun S."/>
            <person name="Haridas S."/>
            <person name="Kuo A."/>
            <person name="Mondo S."/>
            <person name="Pangilinan J."/>
            <person name="Riley R."/>
            <person name="LaButti K."/>
            <person name="Andreopoulos B."/>
            <person name="Lipzen A."/>
            <person name="Chen C."/>
            <person name="Yan M."/>
            <person name="Daum C."/>
            <person name="Ng V."/>
            <person name="Clum A."/>
            <person name="Steindorff A."/>
            <person name="Ohm R.A."/>
            <person name="Martin F."/>
            <person name="Silar P."/>
            <person name="Natvig D.O."/>
            <person name="Lalanne C."/>
            <person name="Gautier V."/>
            <person name="Ament-Velasquez S.L."/>
            <person name="Kruys A."/>
            <person name="Hutchinson M.I."/>
            <person name="Powell A.J."/>
            <person name="Barry K."/>
            <person name="Miller A.N."/>
            <person name="Grigoriev I.V."/>
            <person name="Debuchy R."/>
            <person name="Gladieux P."/>
            <person name="Hiltunen Thoren M."/>
            <person name="Johannesson H."/>
        </authorList>
    </citation>
    <scope>NUCLEOTIDE SEQUENCE [LARGE SCALE GENOMIC DNA]</scope>
    <source>
        <strain evidence="5">CBS 340.73</strain>
    </source>
</reference>
<proteinExistence type="predicted"/>
<dbReference type="Gene3D" id="3.80.10.10">
    <property type="entry name" value="Ribonuclease Inhibitor"/>
    <property type="match status" value="1"/>
</dbReference>
<dbReference type="EMBL" id="MU853915">
    <property type="protein sequence ID" value="KAK3935599.1"/>
    <property type="molecule type" value="Genomic_DNA"/>
</dbReference>
<dbReference type="InterPro" id="IPR050216">
    <property type="entry name" value="LRR_domain-containing"/>
</dbReference>
<evidence type="ECO:0000256" key="3">
    <source>
        <dbReference type="SAM" id="MobiDB-lite"/>
    </source>
</evidence>
<comment type="caution">
    <text evidence="4">The sequence shown here is derived from an EMBL/GenBank/DDBJ whole genome shotgun (WGS) entry which is preliminary data.</text>
</comment>
<feature type="region of interest" description="Disordered" evidence="3">
    <location>
        <begin position="672"/>
        <end position="697"/>
    </location>
</feature>
<feature type="compositionally biased region" description="Pro residues" evidence="3">
    <location>
        <begin position="19"/>
        <end position="39"/>
    </location>
</feature>
<gene>
    <name evidence="4" type="ORF">QBC46DRAFT_346429</name>
</gene>
<dbReference type="AlphaFoldDB" id="A0AAN6S061"/>
<feature type="compositionally biased region" description="Low complexity" evidence="3">
    <location>
        <begin position="383"/>
        <end position="408"/>
    </location>
</feature>
<feature type="compositionally biased region" description="Low complexity" evidence="3">
    <location>
        <begin position="972"/>
        <end position="988"/>
    </location>
</feature>
<dbReference type="SUPFAM" id="SSF52058">
    <property type="entry name" value="L domain-like"/>
    <property type="match status" value="1"/>
</dbReference>
<dbReference type="GO" id="GO:0005737">
    <property type="term" value="C:cytoplasm"/>
    <property type="evidence" value="ECO:0007669"/>
    <property type="project" value="TreeGrafter"/>
</dbReference>
<evidence type="ECO:0000313" key="4">
    <source>
        <dbReference type="EMBL" id="KAK3935599.1"/>
    </source>
</evidence>
<feature type="region of interest" description="Disordered" evidence="3">
    <location>
        <begin position="300"/>
        <end position="413"/>
    </location>
</feature>
<protein>
    <submittedName>
        <fullName evidence="4">RAM signaling pathway protein-domain-containing protein</fullName>
    </submittedName>
</protein>
<dbReference type="Pfam" id="PF10428">
    <property type="entry name" value="SOG2"/>
    <property type="match status" value="1"/>
</dbReference>
<feature type="region of interest" description="Disordered" evidence="3">
    <location>
        <begin position="582"/>
        <end position="642"/>
    </location>
</feature>
<name>A0AAN6S061_9PEZI</name>
<feature type="region of interest" description="Disordered" evidence="3">
    <location>
        <begin position="1"/>
        <end position="92"/>
    </location>
</feature>
<keyword evidence="2" id="KW-0677">Repeat</keyword>
<feature type="compositionally biased region" description="Polar residues" evidence="3">
    <location>
        <begin position="44"/>
        <end position="54"/>
    </location>
</feature>
<accession>A0AAN6S061</accession>
<sequence length="1015" mass="110573">MDMDWIAQPASIISRRKPPAPPPVPEKVTALPPPTPPQRSPRRNNGNGVPTRSRINNKNSNNGSSSSSFPSASLPPPPPLPESQLQPPVSPKQVTVLVREAMKRAYAEDDGRTPMAAAAANAEDDSGPLKPGITVDLTRKSIPALPDAAVDMLKDGVERLALSHNTLASLPDSFAQCTSLRYLAARNNAFEVFPLALCDLIALEFLDLGRNRLRALPPEIARLASLKAFGVQENQIQSLPLSLADMSSLQRLRIAGNPIGFPPKEVLVVHAQNVPSNEVLSEAEVVELMVTDQIKKFMGTQLRRPPPIPNRSHFRGLSQYSSSGSGSTTPTNWRPAIMPLTMGRRAPSSESETPRPKRTPKGGRAGYIPRRTSPRQREPPSRPTTSRVSSHSRGFSYSGRGPSSLSPDDPSPQRPLYVRELLVLPVRRHEPQVSEPIAEVAKGILYSIYQIHLAVHTLMTLTRCTDEDGKAKRSSLEMVFYNTNIYFEELEQAIQEYERLPETTPAGLAGPRYASLQRMQRTYTTLINAYVHICSRLMSSVNLLVDNGDHRYMRSFLMLLYHGIMELRVVIGSVSNIRGSPGSINAGTGTPPQPRTPKLLGSGSGSGSGPEARETMGAAAAEQSTITRATKPGGSGNMATIRTRRSNVTDMQVRTDIPYRNGGGQKIVATIGSTTKTPSSGNSFTSSVSSSSSSSSSPCTSAFFASVIRTSNGGASNNRNYTMSNGVSIRDGDGPLDLGGVDDADRQFEQFEQFFMSLKYTAELTLRLLPGIESLLLASHHLRRTTRSEEEAASRRERLQSLCATVMRQTEAVRTRLLTLQLRDAALVVSGCFSRTSSPYSPSSPSPSSPSPNFWALCNSLFTAWGELGDQIQLLCMVDAQPDDQTPPIQECREKKQKQKQKQTKLFLLTRILSPKAADALHQIARGMKNSIHLMELVRSSSASSNISTNDDGSGSSKRRRNNASRGQHYVQLGSPGQQQQQQQQQQQPPLPPLPMTPQSVALGPAFRATMSYSP</sequence>
<feature type="region of interest" description="Disordered" evidence="3">
    <location>
        <begin position="940"/>
        <end position="1015"/>
    </location>
</feature>
<dbReference type="Proteomes" id="UP001303473">
    <property type="component" value="Unassembled WGS sequence"/>
</dbReference>
<dbReference type="InterPro" id="IPR032675">
    <property type="entry name" value="LRR_dom_sf"/>
</dbReference>
<evidence type="ECO:0000256" key="1">
    <source>
        <dbReference type="ARBA" id="ARBA00022614"/>
    </source>
</evidence>
<dbReference type="PANTHER" id="PTHR48051:SF46">
    <property type="entry name" value="LEUCINE RICH REPEAT-CONTAINING DOMAIN PROTEIN"/>
    <property type="match status" value="1"/>
</dbReference>
<evidence type="ECO:0000313" key="5">
    <source>
        <dbReference type="Proteomes" id="UP001303473"/>
    </source>
</evidence>
<keyword evidence="1" id="KW-0433">Leucine-rich repeat</keyword>
<feature type="compositionally biased region" description="Low complexity" evidence="3">
    <location>
        <begin position="677"/>
        <end position="697"/>
    </location>
</feature>
<evidence type="ECO:0000256" key="2">
    <source>
        <dbReference type="ARBA" id="ARBA00022737"/>
    </source>
</evidence>
<dbReference type="InterPro" id="IPR019487">
    <property type="entry name" value="RAM_signalling_pathway_SOG2"/>
</dbReference>
<organism evidence="4 5">
    <name type="scientific">Diplogelasinospora grovesii</name>
    <dbReference type="NCBI Taxonomy" id="303347"/>
    <lineage>
        <taxon>Eukaryota</taxon>
        <taxon>Fungi</taxon>
        <taxon>Dikarya</taxon>
        <taxon>Ascomycota</taxon>
        <taxon>Pezizomycotina</taxon>
        <taxon>Sordariomycetes</taxon>
        <taxon>Sordariomycetidae</taxon>
        <taxon>Sordariales</taxon>
        <taxon>Diplogelasinosporaceae</taxon>
        <taxon>Diplogelasinospora</taxon>
    </lineage>
</organism>
<dbReference type="PANTHER" id="PTHR48051">
    <property type="match status" value="1"/>
</dbReference>
<keyword evidence="5" id="KW-1185">Reference proteome</keyword>
<feature type="compositionally biased region" description="Low complexity" evidence="3">
    <location>
        <begin position="56"/>
        <end position="72"/>
    </location>
</feature>